<name>A0ACC2B0U5_DIPCM</name>
<accession>A0ACC2B0U5</accession>
<dbReference type="EMBL" id="CM055109">
    <property type="protein sequence ID" value="KAJ7523357.1"/>
    <property type="molecule type" value="Genomic_DNA"/>
</dbReference>
<protein>
    <submittedName>
        <fullName evidence="1">Uncharacterized protein</fullName>
    </submittedName>
</protein>
<proteinExistence type="predicted"/>
<sequence length="251" mass="26838">MAAFAAAALSAHYSPLLLLSSPMRSMSLPFPSAIACGLPTNPKPSSLLCCYFSGGGGESAANAKFFMSREGAAKVAMPILAAAIVGCIEISAHAEEWRRISMPMSNVEVNVGQDNYQILLQKIKEGQQRILSPQVDESSSDVEKEDPLVASISRVQKLKAAAEIARRERENAAAQKTYFEQIDKEMKAKASPQALAKSLSLQTEASGPSIVVKSETHGFLPLFVSQFLLLLATIGGGGAIFVLSDSYWKDV</sequence>
<keyword evidence="2" id="KW-1185">Reference proteome</keyword>
<evidence type="ECO:0000313" key="1">
    <source>
        <dbReference type="EMBL" id="KAJ7523357.1"/>
    </source>
</evidence>
<dbReference type="Proteomes" id="UP001162992">
    <property type="component" value="Chromosome 18"/>
</dbReference>
<reference evidence="2" key="1">
    <citation type="journal article" date="2024" name="Proc. Natl. Acad. Sci. U.S.A.">
        <title>Extraordinary preservation of gene collinearity over three hundred million years revealed in homosporous lycophytes.</title>
        <authorList>
            <person name="Li C."/>
            <person name="Wickell D."/>
            <person name="Kuo L.Y."/>
            <person name="Chen X."/>
            <person name="Nie B."/>
            <person name="Liao X."/>
            <person name="Peng D."/>
            <person name="Ji J."/>
            <person name="Jenkins J."/>
            <person name="Williams M."/>
            <person name="Shu S."/>
            <person name="Plott C."/>
            <person name="Barry K."/>
            <person name="Rajasekar S."/>
            <person name="Grimwood J."/>
            <person name="Han X."/>
            <person name="Sun S."/>
            <person name="Hou Z."/>
            <person name="He W."/>
            <person name="Dai G."/>
            <person name="Sun C."/>
            <person name="Schmutz J."/>
            <person name="Leebens-Mack J.H."/>
            <person name="Li F.W."/>
            <person name="Wang L."/>
        </authorList>
    </citation>
    <scope>NUCLEOTIDE SEQUENCE [LARGE SCALE GENOMIC DNA]</scope>
    <source>
        <strain evidence="2">cv. PW_Plant_1</strain>
    </source>
</reference>
<comment type="caution">
    <text evidence="1">The sequence shown here is derived from an EMBL/GenBank/DDBJ whole genome shotgun (WGS) entry which is preliminary data.</text>
</comment>
<organism evidence="1 2">
    <name type="scientific">Diphasiastrum complanatum</name>
    <name type="common">Issler's clubmoss</name>
    <name type="synonym">Lycopodium complanatum</name>
    <dbReference type="NCBI Taxonomy" id="34168"/>
    <lineage>
        <taxon>Eukaryota</taxon>
        <taxon>Viridiplantae</taxon>
        <taxon>Streptophyta</taxon>
        <taxon>Embryophyta</taxon>
        <taxon>Tracheophyta</taxon>
        <taxon>Lycopodiopsida</taxon>
        <taxon>Lycopodiales</taxon>
        <taxon>Lycopodiaceae</taxon>
        <taxon>Lycopodioideae</taxon>
        <taxon>Diphasiastrum</taxon>
    </lineage>
</organism>
<gene>
    <name evidence="1" type="ORF">O6H91_18G048400</name>
</gene>
<evidence type="ECO:0000313" key="2">
    <source>
        <dbReference type="Proteomes" id="UP001162992"/>
    </source>
</evidence>